<dbReference type="AlphaFoldDB" id="A0A5C5FWP9"/>
<gene>
    <name evidence="4" type="ORF">DMC30DRAFT_416956</name>
</gene>
<feature type="domain" description="Bud22" evidence="3">
    <location>
        <begin position="46"/>
        <end position="529"/>
    </location>
</feature>
<feature type="compositionally biased region" description="Polar residues" evidence="2">
    <location>
        <begin position="332"/>
        <end position="347"/>
    </location>
</feature>
<evidence type="ECO:0000256" key="2">
    <source>
        <dbReference type="SAM" id="MobiDB-lite"/>
    </source>
</evidence>
<dbReference type="GO" id="GO:0030686">
    <property type="term" value="C:90S preribosome"/>
    <property type="evidence" value="ECO:0007669"/>
    <property type="project" value="TreeGrafter"/>
</dbReference>
<evidence type="ECO:0000256" key="1">
    <source>
        <dbReference type="ARBA" id="ARBA00023054"/>
    </source>
</evidence>
<dbReference type="PANTHER" id="PTHR23325:SF1">
    <property type="entry name" value="SERUM RESPONSE FACTOR-BINDING PROTEIN 1"/>
    <property type="match status" value="1"/>
</dbReference>
<feature type="compositionally biased region" description="Basic and acidic residues" evidence="2">
    <location>
        <begin position="455"/>
        <end position="471"/>
    </location>
</feature>
<feature type="compositionally biased region" description="Basic residues" evidence="2">
    <location>
        <begin position="15"/>
        <end position="24"/>
    </location>
</feature>
<dbReference type="STRING" id="5288.A0A5C5FWP9"/>
<feature type="region of interest" description="Disordered" evidence="2">
    <location>
        <begin position="180"/>
        <end position="392"/>
    </location>
</feature>
<feature type="compositionally biased region" description="Basic and acidic residues" evidence="2">
    <location>
        <begin position="495"/>
        <end position="508"/>
    </location>
</feature>
<reference evidence="4 5" key="1">
    <citation type="submission" date="2019-03" db="EMBL/GenBank/DDBJ databases">
        <title>Rhodosporidium diobovatum UCD-FST 08-225 genome sequencing, assembly, and annotation.</title>
        <authorList>
            <person name="Fakankun I.U."/>
            <person name="Fristensky B."/>
            <person name="Levin D.B."/>
        </authorList>
    </citation>
    <scope>NUCLEOTIDE SEQUENCE [LARGE SCALE GENOMIC DNA]</scope>
    <source>
        <strain evidence="4 5">UCD-FST 08-225</strain>
    </source>
</reference>
<dbReference type="Pfam" id="PF09073">
    <property type="entry name" value="BUD22"/>
    <property type="match status" value="1"/>
</dbReference>
<accession>A0A5C5FWP9</accession>
<feature type="region of interest" description="Disordered" evidence="2">
    <location>
        <begin position="1"/>
        <end position="40"/>
    </location>
</feature>
<dbReference type="GO" id="GO:0030490">
    <property type="term" value="P:maturation of SSU-rRNA"/>
    <property type="evidence" value="ECO:0007669"/>
    <property type="project" value="TreeGrafter"/>
</dbReference>
<evidence type="ECO:0000313" key="4">
    <source>
        <dbReference type="EMBL" id="TNY20474.1"/>
    </source>
</evidence>
<feature type="compositionally biased region" description="Basic and acidic residues" evidence="2">
    <location>
        <begin position="362"/>
        <end position="380"/>
    </location>
</feature>
<feature type="compositionally biased region" description="Acidic residues" evidence="2">
    <location>
        <begin position="259"/>
        <end position="269"/>
    </location>
</feature>
<dbReference type="EMBL" id="SOZI01000066">
    <property type="protein sequence ID" value="TNY20474.1"/>
    <property type="molecule type" value="Genomic_DNA"/>
</dbReference>
<keyword evidence="1" id="KW-0175">Coiled coil</keyword>
<keyword evidence="5" id="KW-1185">Reference proteome</keyword>
<feature type="compositionally biased region" description="Low complexity" evidence="2">
    <location>
        <begin position="279"/>
        <end position="289"/>
    </location>
</feature>
<feature type="compositionally biased region" description="Low complexity" evidence="2">
    <location>
        <begin position="433"/>
        <end position="454"/>
    </location>
</feature>
<evidence type="ECO:0000313" key="5">
    <source>
        <dbReference type="Proteomes" id="UP000311382"/>
    </source>
</evidence>
<feature type="region of interest" description="Disordered" evidence="2">
    <location>
        <begin position="422"/>
        <end position="508"/>
    </location>
</feature>
<dbReference type="Proteomes" id="UP000311382">
    <property type="component" value="Unassembled WGS sequence"/>
</dbReference>
<dbReference type="InterPro" id="IPR015158">
    <property type="entry name" value="Bud22_dom"/>
</dbReference>
<dbReference type="OrthoDB" id="3364872at2759"/>
<feature type="compositionally biased region" description="Acidic residues" evidence="2">
    <location>
        <begin position="222"/>
        <end position="237"/>
    </location>
</feature>
<comment type="caution">
    <text evidence="4">The sequence shown here is derived from an EMBL/GenBank/DDBJ whole genome shotgun (WGS) entry which is preliminary data.</text>
</comment>
<sequence length="529" mass="56274">MSTTTRKRNSDHQGKHPHAAKRRKPQPDGDDDLDPQELERALKAYMHHAVRLVHKAVKKSKTFELQKLTRKLKSTREPKEGEPDAALLVDLGAQLAALKKLDLDSIPSHLLTTRLPKLHPLRTSPLLPSLLGSLPVPKTPWAELDPQSAECKARNRVLANKAVGEAWDEVSRAVRKRMGEEVEAKGGKGKGKAEEEEKKKGITMDPGRQAAIEAAFLGGEAGQEEEGDDAASSDDEGPAAGYSSGEEREDAGPVAGSGAEDEDEDDEDAAIQRELAALEDGVGSEGEWSGSDEDDDEDDAAVAPAPSAKPAKKRRQPSLSPSPPPAKKARSVTTASSKPITSSSFLPSLNAGYVSYSDSDGEDAKWVKDAERLDRKESGGRKNRRGQRARQAIWEKKYGTAANHVVKQTGGTLVPLAKIKDDKAARSARRAAARAAGGAPAGASAPPPAAGGAAPERKRREFEPPKADLGWKNRAAGGAPDAPKPAAAAAGAGKPAEKMHPSWEAKRKQAEALKNVAAMQPQGKKITFD</sequence>
<organism evidence="4 5">
    <name type="scientific">Rhodotorula diobovata</name>
    <dbReference type="NCBI Taxonomy" id="5288"/>
    <lineage>
        <taxon>Eukaryota</taxon>
        <taxon>Fungi</taxon>
        <taxon>Dikarya</taxon>
        <taxon>Basidiomycota</taxon>
        <taxon>Pucciniomycotina</taxon>
        <taxon>Microbotryomycetes</taxon>
        <taxon>Sporidiobolales</taxon>
        <taxon>Sporidiobolaceae</taxon>
        <taxon>Rhodotorula</taxon>
    </lineage>
</organism>
<protein>
    <submittedName>
        <fullName evidence="4">Bud-site selection protein</fullName>
    </submittedName>
</protein>
<feature type="compositionally biased region" description="Low complexity" evidence="2">
    <location>
        <begin position="475"/>
        <end position="494"/>
    </location>
</feature>
<dbReference type="PANTHER" id="PTHR23325">
    <property type="entry name" value="SERUM RESPONSE FACTOR-BINDING"/>
    <property type="match status" value="1"/>
</dbReference>
<feature type="compositionally biased region" description="Basic and acidic residues" evidence="2">
    <location>
        <begin position="180"/>
        <end position="202"/>
    </location>
</feature>
<evidence type="ECO:0000259" key="3">
    <source>
        <dbReference type="Pfam" id="PF09073"/>
    </source>
</evidence>
<proteinExistence type="predicted"/>
<name>A0A5C5FWP9_9BASI</name>
<dbReference type="GO" id="GO:0005634">
    <property type="term" value="C:nucleus"/>
    <property type="evidence" value="ECO:0007669"/>
    <property type="project" value="TreeGrafter"/>
</dbReference>
<feature type="compositionally biased region" description="Acidic residues" evidence="2">
    <location>
        <begin position="290"/>
        <end position="300"/>
    </location>
</feature>
<dbReference type="InterPro" id="IPR037393">
    <property type="entry name" value="Bud22/SRFB1"/>
</dbReference>